<dbReference type="SUPFAM" id="SSF56645">
    <property type="entry name" value="Acyl-CoA dehydrogenase NM domain-like"/>
    <property type="match status" value="1"/>
</dbReference>
<evidence type="ECO:0000256" key="3">
    <source>
        <dbReference type="ARBA" id="ARBA00022630"/>
    </source>
</evidence>
<organism evidence="7 8">
    <name type="scientific">Alicyclobacillus cycloheptanicus</name>
    <dbReference type="NCBI Taxonomy" id="1457"/>
    <lineage>
        <taxon>Bacteria</taxon>
        <taxon>Bacillati</taxon>
        <taxon>Bacillota</taxon>
        <taxon>Bacilli</taxon>
        <taxon>Bacillales</taxon>
        <taxon>Alicyclobacillaceae</taxon>
        <taxon>Alicyclobacillus</taxon>
    </lineage>
</organism>
<feature type="domain" description="Acyl-CoA dehydrogenase/oxidase C-terminal" evidence="6">
    <location>
        <begin position="200"/>
        <end position="323"/>
    </location>
</feature>
<keyword evidence="8" id="KW-1185">Reference proteome</keyword>
<sequence length="356" mass="38161">MSTTVRQMIVETAHRVFRDACDMETVAQAAKGTWPKTLWQALAGNGFTTLDDDGLTWEDALALLQVAGYYAVPVPLAESILASRLLTAAGLSIPEGVLTVGVTPASKPQVEHTASGTRLSGRWTQVAWARQADHVVFLAFDGDQPVITCVDQSSIQVTSGTNLAGEPRDTVVLEGALTGDVGGLPSPWSQDSVRSFAALTRVMLSAGALERILDMTLQYAGERKQFGRPIGKFQAVQAQIAEMAIEVAAVRAIANLALAATEASNDTASSTEGAALGRAEWTIALGKVRLAQAIHVSTTHAHQVHGAMGFTEEYPMHHLTRRLWAWRQEFGNDTAWAPSVVTELREHGVWRAVTGV</sequence>
<proteinExistence type="inferred from homology"/>
<comment type="cofactor">
    <cofactor evidence="1">
        <name>FAD</name>
        <dbReference type="ChEBI" id="CHEBI:57692"/>
    </cofactor>
</comment>
<evidence type="ECO:0000313" key="7">
    <source>
        <dbReference type="EMBL" id="MDQ0189031.1"/>
    </source>
</evidence>
<dbReference type="InterPro" id="IPR009075">
    <property type="entry name" value="AcylCo_DH/oxidase_C"/>
</dbReference>
<reference evidence="7 8" key="1">
    <citation type="submission" date="2023-07" db="EMBL/GenBank/DDBJ databases">
        <title>Genomic Encyclopedia of Type Strains, Phase IV (KMG-IV): sequencing the most valuable type-strain genomes for metagenomic binning, comparative biology and taxonomic classification.</title>
        <authorList>
            <person name="Goeker M."/>
        </authorList>
    </citation>
    <scope>NUCLEOTIDE SEQUENCE [LARGE SCALE GENOMIC DNA]</scope>
    <source>
        <strain evidence="7 8">DSM 4006</strain>
    </source>
</reference>
<evidence type="ECO:0000259" key="6">
    <source>
        <dbReference type="Pfam" id="PF00441"/>
    </source>
</evidence>
<dbReference type="Gene3D" id="1.20.140.10">
    <property type="entry name" value="Butyryl-CoA Dehydrogenase, subunit A, domain 3"/>
    <property type="match status" value="1"/>
</dbReference>
<keyword evidence="5" id="KW-0560">Oxidoreductase</keyword>
<dbReference type="InterPro" id="IPR037069">
    <property type="entry name" value="AcylCoA_DH/ox_N_sf"/>
</dbReference>
<dbReference type="Proteomes" id="UP001232973">
    <property type="component" value="Unassembled WGS sequence"/>
</dbReference>
<dbReference type="RefSeq" id="WP_274454820.1">
    <property type="nucleotide sequence ID" value="NZ_CP067097.1"/>
</dbReference>
<evidence type="ECO:0000313" key="8">
    <source>
        <dbReference type="Proteomes" id="UP001232973"/>
    </source>
</evidence>
<evidence type="ECO:0000256" key="5">
    <source>
        <dbReference type="ARBA" id="ARBA00023002"/>
    </source>
</evidence>
<accession>A0ABT9XH14</accession>
<evidence type="ECO:0000256" key="2">
    <source>
        <dbReference type="ARBA" id="ARBA00009347"/>
    </source>
</evidence>
<name>A0ABT9XH14_9BACL</name>
<dbReference type="PANTHER" id="PTHR43884:SF20">
    <property type="entry name" value="ACYL-COA DEHYDROGENASE FADE28"/>
    <property type="match status" value="1"/>
</dbReference>
<dbReference type="InterPro" id="IPR009100">
    <property type="entry name" value="AcylCoA_DH/oxidase_NM_dom_sf"/>
</dbReference>
<evidence type="ECO:0000256" key="4">
    <source>
        <dbReference type="ARBA" id="ARBA00022827"/>
    </source>
</evidence>
<comment type="caution">
    <text evidence="7">The sequence shown here is derived from an EMBL/GenBank/DDBJ whole genome shotgun (WGS) entry which is preliminary data.</text>
</comment>
<dbReference type="PANTHER" id="PTHR43884">
    <property type="entry name" value="ACYL-COA DEHYDROGENASE"/>
    <property type="match status" value="1"/>
</dbReference>
<dbReference type="EMBL" id="JAUSTP010000004">
    <property type="protein sequence ID" value="MDQ0189031.1"/>
    <property type="molecule type" value="Genomic_DNA"/>
</dbReference>
<keyword evidence="4" id="KW-0274">FAD</keyword>
<protein>
    <submittedName>
        <fullName evidence="7">Alkylation response protein AidB-like acyl-CoA dehydrogenase</fullName>
    </submittedName>
</protein>
<keyword evidence="3" id="KW-0285">Flavoprotein</keyword>
<dbReference type="Gene3D" id="1.10.540.10">
    <property type="entry name" value="Acyl-CoA dehydrogenase/oxidase, N-terminal domain"/>
    <property type="match status" value="1"/>
</dbReference>
<dbReference type="Pfam" id="PF00441">
    <property type="entry name" value="Acyl-CoA_dh_1"/>
    <property type="match status" value="1"/>
</dbReference>
<evidence type="ECO:0000256" key="1">
    <source>
        <dbReference type="ARBA" id="ARBA00001974"/>
    </source>
</evidence>
<gene>
    <name evidence="7" type="ORF">J2S03_000847</name>
</gene>
<comment type="similarity">
    <text evidence="2">Belongs to the acyl-CoA dehydrogenase family.</text>
</comment>
<dbReference type="InterPro" id="IPR036250">
    <property type="entry name" value="AcylCo_DH-like_C"/>
</dbReference>
<dbReference type="SUPFAM" id="SSF47203">
    <property type="entry name" value="Acyl-CoA dehydrogenase C-terminal domain-like"/>
    <property type="match status" value="1"/>
</dbReference>